<sequence>MKNIEQTERDLVEGSRQIATLGEYFACLHYFNSDVKLQLHAVDCGEMNDCAIRLPSDKDKWLEFNNYNRKERLTFVVYADLECVLAKTEKEQRQKLYQHHQVFSIAYYVLRRRCPSRERRSRGVACKFRPIRYLTDLNFGTERNGNTNDIKRHNTKFYNTKRYFTVRHVTVGTNPAERANSASPGGSWRPAINGTSTKTLRSNLYGMLAALRRYLETITPADPGRKIVMLSVRRLTIIDVDGFLLGSSPQDRS</sequence>
<dbReference type="InParanoid" id="E2AN56"/>
<evidence type="ECO:0000313" key="1">
    <source>
        <dbReference type="EMBL" id="EFN65133.1"/>
    </source>
</evidence>
<evidence type="ECO:0000313" key="2">
    <source>
        <dbReference type="Proteomes" id="UP000000311"/>
    </source>
</evidence>
<dbReference type="Proteomes" id="UP000000311">
    <property type="component" value="Unassembled WGS sequence"/>
</dbReference>
<gene>
    <name evidence="1" type="ORF">EAG_07449</name>
</gene>
<organism evidence="2">
    <name type="scientific">Camponotus floridanus</name>
    <name type="common">Florida carpenter ant</name>
    <dbReference type="NCBI Taxonomy" id="104421"/>
    <lineage>
        <taxon>Eukaryota</taxon>
        <taxon>Metazoa</taxon>
        <taxon>Ecdysozoa</taxon>
        <taxon>Arthropoda</taxon>
        <taxon>Hexapoda</taxon>
        <taxon>Insecta</taxon>
        <taxon>Pterygota</taxon>
        <taxon>Neoptera</taxon>
        <taxon>Endopterygota</taxon>
        <taxon>Hymenoptera</taxon>
        <taxon>Apocrita</taxon>
        <taxon>Aculeata</taxon>
        <taxon>Formicoidea</taxon>
        <taxon>Formicidae</taxon>
        <taxon>Formicinae</taxon>
        <taxon>Camponotus</taxon>
    </lineage>
</organism>
<dbReference type="EMBL" id="GL441083">
    <property type="protein sequence ID" value="EFN65133.1"/>
    <property type="molecule type" value="Genomic_DNA"/>
</dbReference>
<dbReference type="PANTHER" id="PTHR31511">
    <property type="entry name" value="PROTEIN CBG23764"/>
    <property type="match status" value="1"/>
</dbReference>
<dbReference type="OrthoDB" id="7694315at2759"/>
<keyword evidence="2" id="KW-1185">Reference proteome</keyword>
<dbReference type="AlphaFoldDB" id="E2AN56"/>
<protein>
    <submittedName>
        <fullName evidence="1">Uncharacterized protein</fullName>
    </submittedName>
</protein>
<dbReference type="PANTHER" id="PTHR31511:SF12">
    <property type="entry name" value="RHO TERMINATION FACTOR N-TERMINAL DOMAIN-CONTAINING PROTEIN"/>
    <property type="match status" value="1"/>
</dbReference>
<name>E2AN56_CAMFO</name>
<reference evidence="1 2" key="1">
    <citation type="journal article" date="2010" name="Science">
        <title>Genomic comparison of the ants Camponotus floridanus and Harpegnathos saltator.</title>
        <authorList>
            <person name="Bonasio R."/>
            <person name="Zhang G."/>
            <person name="Ye C."/>
            <person name="Mutti N.S."/>
            <person name="Fang X."/>
            <person name="Qin N."/>
            <person name="Donahue G."/>
            <person name="Yang P."/>
            <person name="Li Q."/>
            <person name="Li C."/>
            <person name="Zhang P."/>
            <person name="Huang Z."/>
            <person name="Berger S.L."/>
            <person name="Reinberg D."/>
            <person name="Wang J."/>
            <person name="Liebig J."/>
        </authorList>
    </citation>
    <scope>NUCLEOTIDE SEQUENCE [LARGE SCALE GENOMIC DNA]</scope>
    <source>
        <strain evidence="2">C129</strain>
    </source>
</reference>
<accession>E2AN56</accession>
<proteinExistence type="predicted"/>